<accession>A0A367PP00</accession>
<keyword evidence="6 14" id="KW-0220">Diaminopimelate biosynthesis</keyword>
<organism evidence="17 18">
    <name type="scientific">Cupriavidus necator</name>
    <name type="common">Alcaligenes eutrophus</name>
    <name type="synonym">Ralstonia eutropha</name>
    <dbReference type="NCBI Taxonomy" id="106590"/>
    <lineage>
        <taxon>Bacteria</taxon>
        <taxon>Pseudomonadati</taxon>
        <taxon>Pseudomonadota</taxon>
        <taxon>Betaproteobacteria</taxon>
        <taxon>Burkholderiales</taxon>
        <taxon>Burkholderiaceae</taxon>
        <taxon>Cupriavidus</taxon>
    </lineage>
</organism>
<keyword evidence="3 14" id="KW-0963">Cytoplasm</keyword>
<dbReference type="PANTHER" id="PTHR20836:SF0">
    <property type="entry name" value="4-HYDROXY-TETRAHYDRODIPICOLINATE REDUCTASE 1, CHLOROPLASTIC-RELATED"/>
    <property type="match status" value="1"/>
</dbReference>
<dbReference type="NCBIfam" id="TIGR00036">
    <property type="entry name" value="dapB"/>
    <property type="match status" value="1"/>
</dbReference>
<dbReference type="Pfam" id="PF05173">
    <property type="entry name" value="DapB_C"/>
    <property type="match status" value="1"/>
</dbReference>
<dbReference type="CDD" id="cd02274">
    <property type="entry name" value="DHDPR_N"/>
    <property type="match status" value="1"/>
</dbReference>
<dbReference type="SUPFAM" id="SSF51735">
    <property type="entry name" value="NAD(P)-binding Rossmann-fold domains"/>
    <property type="match status" value="1"/>
</dbReference>
<dbReference type="InterPro" id="IPR000846">
    <property type="entry name" value="DapB_N"/>
</dbReference>
<evidence type="ECO:0000256" key="8">
    <source>
        <dbReference type="ARBA" id="ARBA00023027"/>
    </source>
</evidence>
<dbReference type="GO" id="GO:0051287">
    <property type="term" value="F:NAD binding"/>
    <property type="evidence" value="ECO:0007669"/>
    <property type="project" value="UniProtKB-UniRule"/>
</dbReference>
<dbReference type="GO" id="GO:0008839">
    <property type="term" value="F:4-hydroxy-tetrahydrodipicolinate reductase"/>
    <property type="evidence" value="ECO:0007669"/>
    <property type="project" value="UniProtKB-UniRule"/>
</dbReference>
<gene>
    <name evidence="14" type="primary">dapB</name>
    <name evidence="17" type="ORF">DDK22_04720</name>
</gene>
<keyword evidence="5 14" id="KW-0521">NADP</keyword>
<evidence type="ECO:0000259" key="15">
    <source>
        <dbReference type="Pfam" id="PF01113"/>
    </source>
</evidence>
<dbReference type="FunFam" id="3.30.360.10:FF:000004">
    <property type="entry name" value="4-hydroxy-tetrahydrodipicolinate reductase"/>
    <property type="match status" value="1"/>
</dbReference>
<dbReference type="GO" id="GO:0019877">
    <property type="term" value="P:diaminopimelate biosynthetic process"/>
    <property type="evidence" value="ECO:0007669"/>
    <property type="project" value="UniProtKB-UniRule"/>
</dbReference>
<proteinExistence type="inferred from homology"/>
<dbReference type="Pfam" id="PF01113">
    <property type="entry name" value="DapB_N"/>
    <property type="match status" value="1"/>
</dbReference>
<dbReference type="EMBL" id="QDHA01000009">
    <property type="protein sequence ID" value="RCJ09649.1"/>
    <property type="molecule type" value="Genomic_DNA"/>
</dbReference>
<dbReference type="GO" id="GO:0009089">
    <property type="term" value="P:lysine biosynthetic process via diaminopimelate"/>
    <property type="evidence" value="ECO:0007669"/>
    <property type="project" value="UniProtKB-UniRule"/>
</dbReference>
<dbReference type="PROSITE" id="PS01298">
    <property type="entry name" value="DAPB"/>
    <property type="match status" value="1"/>
</dbReference>
<evidence type="ECO:0000313" key="18">
    <source>
        <dbReference type="Proteomes" id="UP000253501"/>
    </source>
</evidence>
<evidence type="ECO:0000256" key="1">
    <source>
        <dbReference type="ARBA" id="ARBA00004496"/>
    </source>
</evidence>
<comment type="pathway">
    <text evidence="10 14">Amino-acid biosynthesis; L-lysine biosynthesis via DAP pathway; (S)-tetrahydrodipicolinate from L-aspartate: step 4/4.</text>
</comment>
<dbReference type="InterPro" id="IPR022663">
    <property type="entry name" value="DapB_C"/>
</dbReference>
<dbReference type="InterPro" id="IPR036291">
    <property type="entry name" value="NAD(P)-bd_dom_sf"/>
</dbReference>
<dbReference type="InterPro" id="IPR023940">
    <property type="entry name" value="DHDPR_bac"/>
</dbReference>
<comment type="subunit">
    <text evidence="14">Homotetramer.</text>
</comment>
<dbReference type="InterPro" id="IPR022664">
    <property type="entry name" value="DapB_N_CS"/>
</dbReference>
<dbReference type="GO" id="GO:0016726">
    <property type="term" value="F:oxidoreductase activity, acting on CH or CH2 groups, NAD or NADP as acceptor"/>
    <property type="evidence" value="ECO:0007669"/>
    <property type="project" value="UniProtKB-UniRule"/>
</dbReference>
<evidence type="ECO:0000256" key="3">
    <source>
        <dbReference type="ARBA" id="ARBA00022490"/>
    </source>
</evidence>
<dbReference type="RefSeq" id="WP_114130950.1">
    <property type="nucleotide sequence ID" value="NZ_CP068434.1"/>
</dbReference>
<evidence type="ECO:0000259" key="16">
    <source>
        <dbReference type="Pfam" id="PF05173"/>
    </source>
</evidence>
<evidence type="ECO:0000256" key="7">
    <source>
        <dbReference type="ARBA" id="ARBA00023002"/>
    </source>
</evidence>
<comment type="catalytic activity">
    <reaction evidence="13 14">
        <text>(S)-2,3,4,5-tetrahydrodipicolinate + NAD(+) + H2O = (2S,4S)-4-hydroxy-2,3,4,5-tetrahydrodipicolinate + NADH + H(+)</text>
        <dbReference type="Rhea" id="RHEA:35323"/>
        <dbReference type="ChEBI" id="CHEBI:15377"/>
        <dbReference type="ChEBI" id="CHEBI:15378"/>
        <dbReference type="ChEBI" id="CHEBI:16845"/>
        <dbReference type="ChEBI" id="CHEBI:57540"/>
        <dbReference type="ChEBI" id="CHEBI:57945"/>
        <dbReference type="ChEBI" id="CHEBI:67139"/>
        <dbReference type="EC" id="1.17.1.8"/>
    </reaction>
</comment>
<dbReference type="GO" id="GO:0050661">
    <property type="term" value="F:NADP binding"/>
    <property type="evidence" value="ECO:0007669"/>
    <property type="project" value="UniProtKB-UniRule"/>
</dbReference>
<evidence type="ECO:0000256" key="9">
    <source>
        <dbReference type="ARBA" id="ARBA00023154"/>
    </source>
</evidence>
<feature type="binding site" evidence="14">
    <location>
        <position position="154"/>
    </location>
    <ligand>
        <name>(S)-2,3,4,5-tetrahydrodipicolinate</name>
        <dbReference type="ChEBI" id="CHEBI:16845"/>
    </ligand>
</feature>
<protein>
    <recommendedName>
        <fullName evidence="11 14">4-hydroxy-tetrahydrodipicolinate reductase</fullName>
        <shortName evidence="14">HTPA reductase</shortName>
        <ecNumber evidence="11 14">1.17.1.8</ecNumber>
    </recommendedName>
</protein>
<comment type="subcellular location">
    <subcellularLocation>
        <location evidence="1 14">Cytoplasm</location>
    </subcellularLocation>
</comment>
<feature type="active site" description="Proton donor" evidence="14">
    <location>
        <position position="157"/>
    </location>
</feature>
<dbReference type="HAMAP" id="MF_00102">
    <property type="entry name" value="DapB"/>
    <property type="match status" value="1"/>
</dbReference>
<keyword evidence="7 14" id="KW-0560">Oxidoreductase</keyword>
<dbReference type="Gene3D" id="3.30.360.10">
    <property type="entry name" value="Dihydrodipicolinate Reductase, domain 2"/>
    <property type="match status" value="1"/>
</dbReference>
<dbReference type="UniPathway" id="UPA00034">
    <property type="reaction ID" value="UER00018"/>
</dbReference>
<feature type="domain" description="Dihydrodipicolinate reductase N-terminal" evidence="15">
    <location>
        <begin position="1"/>
        <end position="123"/>
    </location>
</feature>
<feature type="binding site" evidence="14">
    <location>
        <begin position="163"/>
        <end position="164"/>
    </location>
    <ligand>
        <name>(S)-2,3,4,5-tetrahydrodipicolinate</name>
        <dbReference type="ChEBI" id="CHEBI:16845"/>
    </ligand>
</feature>
<comment type="similarity">
    <text evidence="2 14">Belongs to the DapB family.</text>
</comment>
<evidence type="ECO:0000256" key="13">
    <source>
        <dbReference type="ARBA" id="ARBA00049396"/>
    </source>
</evidence>
<dbReference type="AlphaFoldDB" id="A0A367PP00"/>
<feature type="binding site" evidence="14">
    <location>
        <begin position="7"/>
        <end position="12"/>
    </location>
    <ligand>
        <name>NAD(+)</name>
        <dbReference type="ChEBI" id="CHEBI:57540"/>
    </ligand>
</feature>
<evidence type="ECO:0000313" key="17">
    <source>
        <dbReference type="EMBL" id="RCJ09649.1"/>
    </source>
</evidence>
<sequence length="265" mass="27412">MNIAIAGASGRMGRMLIEHVLNTEGVSLAGALDVPGSPALGQDAGLLLGRQTGVAISADVEAVLAGADCLIDFTRPEGTLAHVAAAKKLGVKMVIGTTGFDEAGKAALAEAARSIGIVFAANFSVGVNATFKLLEVAARLLSTGYDIEVIEAHHRFKVDAPSGTALKMGEVIADALGRDLKTCAVYAREGHTGERDPKSIGFATVRGGDIVGDHTVMFAGIGERIEISHKSSSRQSYADGAVRAARFLADKPNGLFDMQDVLGLK</sequence>
<dbReference type="FunFam" id="3.40.50.720:FF:000048">
    <property type="entry name" value="4-hydroxy-tetrahydrodipicolinate reductase"/>
    <property type="match status" value="1"/>
</dbReference>
<reference evidence="17 18" key="1">
    <citation type="submission" date="2018-04" db="EMBL/GenBank/DDBJ databases">
        <title>Cupriavidus necator CR12 genome sequencing and assembly.</title>
        <authorList>
            <person name="Ben Fekih I."/>
            <person name="Mazhar H.S."/>
            <person name="Bello S.K."/>
            <person name="Rensing C."/>
        </authorList>
    </citation>
    <scope>NUCLEOTIDE SEQUENCE [LARGE SCALE GENOMIC DNA]</scope>
    <source>
        <strain evidence="17 18">CR12</strain>
    </source>
</reference>
<keyword evidence="8 14" id="KW-0520">NAD</keyword>
<feature type="binding site" evidence="14">
    <location>
        <position position="33"/>
    </location>
    <ligand>
        <name>NAD(+)</name>
        <dbReference type="ChEBI" id="CHEBI:57540"/>
    </ligand>
</feature>
<evidence type="ECO:0000256" key="10">
    <source>
        <dbReference type="ARBA" id="ARBA00037922"/>
    </source>
</evidence>
<dbReference type="Proteomes" id="UP000253501">
    <property type="component" value="Unassembled WGS sequence"/>
</dbReference>
<dbReference type="PANTHER" id="PTHR20836">
    <property type="entry name" value="DIHYDRODIPICOLINATE REDUCTASE"/>
    <property type="match status" value="1"/>
</dbReference>
<dbReference type="Gene3D" id="3.40.50.720">
    <property type="entry name" value="NAD(P)-binding Rossmann-like Domain"/>
    <property type="match status" value="1"/>
</dbReference>
<evidence type="ECO:0000256" key="12">
    <source>
        <dbReference type="ARBA" id="ARBA00049080"/>
    </source>
</evidence>
<feature type="binding site" evidence="14">
    <location>
        <begin position="120"/>
        <end position="123"/>
    </location>
    <ligand>
        <name>NAD(+)</name>
        <dbReference type="ChEBI" id="CHEBI:57540"/>
    </ligand>
</feature>
<evidence type="ECO:0000256" key="4">
    <source>
        <dbReference type="ARBA" id="ARBA00022605"/>
    </source>
</evidence>
<dbReference type="SUPFAM" id="SSF55347">
    <property type="entry name" value="Glyceraldehyde-3-phosphate dehydrogenase-like, C-terminal domain"/>
    <property type="match status" value="1"/>
</dbReference>
<comment type="caution">
    <text evidence="17">The sequence shown here is derived from an EMBL/GenBank/DDBJ whole genome shotgun (WGS) entry which is preliminary data.</text>
</comment>
<comment type="catalytic activity">
    <reaction evidence="12 14">
        <text>(S)-2,3,4,5-tetrahydrodipicolinate + NADP(+) + H2O = (2S,4S)-4-hydroxy-2,3,4,5-tetrahydrodipicolinate + NADPH + H(+)</text>
        <dbReference type="Rhea" id="RHEA:35331"/>
        <dbReference type="ChEBI" id="CHEBI:15377"/>
        <dbReference type="ChEBI" id="CHEBI:15378"/>
        <dbReference type="ChEBI" id="CHEBI:16845"/>
        <dbReference type="ChEBI" id="CHEBI:57783"/>
        <dbReference type="ChEBI" id="CHEBI:58349"/>
        <dbReference type="ChEBI" id="CHEBI:67139"/>
        <dbReference type="EC" id="1.17.1.8"/>
    </reaction>
</comment>
<name>A0A367PP00_CUPNE</name>
<feature type="binding site" evidence="14">
    <location>
        <begin position="96"/>
        <end position="98"/>
    </location>
    <ligand>
        <name>NAD(+)</name>
        <dbReference type="ChEBI" id="CHEBI:57540"/>
    </ligand>
</feature>
<comment type="caution">
    <text evidence="14">Was originally thought to be a dihydrodipicolinate reductase (DHDPR), catalyzing the conversion of dihydrodipicolinate to tetrahydrodipicolinate. However, it was shown in E.coli that the substrate of the enzymatic reaction is not dihydrodipicolinate (DHDP) but in fact (2S,4S)-4-hydroxy-2,3,4,5-tetrahydrodipicolinic acid (HTPA), the product released by the DapA-catalyzed reaction.</text>
</comment>
<dbReference type="PIRSF" id="PIRSF000161">
    <property type="entry name" value="DHPR"/>
    <property type="match status" value="1"/>
</dbReference>
<dbReference type="EC" id="1.17.1.8" evidence="11 14"/>
<comment type="caution">
    <text evidence="14">Lacks conserved residue(s) required for the propagation of feature annotation.</text>
</comment>
<keyword evidence="9 14" id="KW-0457">Lysine biosynthesis</keyword>
<feature type="domain" description="Dihydrodipicolinate reductase C-terminal" evidence="16">
    <location>
        <begin position="126"/>
        <end position="262"/>
    </location>
</feature>
<keyword evidence="4 14" id="KW-0028">Amino-acid biosynthesis</keyword>
<evidence type="ECO:0000256" key="14">
    <source>
        <dbReference type="HAMAP-Rule" id="MF_00102"/>
    </source>
</evidence>
<evidence type="ECO:0000256" key="6">
    <source>
        <dbReference type="ARBA" id="ARBA00022915"/>
    </source>
</evidence>
<dbReference type="GO" id="GO:0005829">
    <property type="term" value="C:cytosol"/>
    <property type="evidence" value="ECO:0007669"/>
    <property type="project" value="TreeGrafter"/>
</dbReference>
<feature type="active site" description="Proton donor/acceptor" evidence="14">
    <location>
        <position position="153"/>
    </location>
</feature>
<evidence type="ECO:0000256" key="2">
    <source>
        <dbReference type="ARBA" id="ARBA00006642"/>
    </source>
</evidence>
<evidence type="ECO:0000256" key="5">
    <source>
        <dbReference type="ARBA" id="ARBA00022857"/>
    </source>
</evidence>
<evidence type="ECO:0000256" key="11">
    <source>
        <dbReference type="ARBA" id="ARBA00038983"/>
    </source>
</evidence>
<comment type="function">
    <text evidence="14">Catalyzes the conversion of 4-hydroxy-tetrahydrodipicolinate (HTPA) to tetrahydrodipicolinate.</text>
</comment>